<dbReference type="PANTHER" id="PTHR42755:SF1">
    <property type="entry name" value="3-DEOXY-D-MANNO-OCTULOSONIC ACID TRANSFERASE, MITOCHONDRIAL-RELATED"/>
    <property type="match status" value="1"/>
</dbReference>
<comment type="pathway">
    <text evidence="2 8">Bacterial outer membrane biogenesis; LPS core biosynthesis.</text>
</comment>
<evidence type="ECO:0000256" key="8">
    <source>
        <dbReference type="RuleBase" id="RU365103"/>
    </source>
</evidence>
<evidence type="ECO:0000256" key="2">
    <source>
        <dbReference type="ARBA" id="ARBA00004713"/>
    </source>
</evidence>
<dbReference type="Gene3D" id="3.40.50.11720">
    <property type="entry name" value="3-Deoxy-D-manno-octulosonic-acid transferase, N-terminal domain"/>
    <property type="match status" value="1"/>
</dbReference>
<comment type="subcellular location">
    <subcellularLocation>
        <location evidence="8">Cell membrane</location>
    </subcellularLocation>
</comment>
<keyword evidence="5 8" id="KW-0808">Transferase</keyword>
<evidence type="ECO:0000259" key="9">
    <source>
        <dbReference type="Pfam" id="PF04413"/>
    </source>
</evidence>
<dbReference type="Pfam" id="PF04413">
    <property type="entry name" value="Glycos_transf_N"/>
    <property type="match status" value="1"/>
</dbReference>
<evidence type="ECO:0000256" key="7">
    <source>
        <dbReference type="ARBA" id="ARBA00049183"/>
    </source>
</evidence>
<comment type="similarity">
    <text evidence="8">Belongs to the glycosyltransferase group 1 family.</text>
</comment>
<dbReference type="InterPro" id="IPR007507">
    <property type="entry name" value="Glycos_transf_N"/>
</dbReference>
<proteinExistence type="inferred from homology"/>
<accession>A0ABV7KXG3</accession>
<evidence type="ECO:0000256" key="5">
    <source>
        <dbReference type="ARBA" id="ARBA00022679"/>
    </source>
</evidence>
<protein>
    <recommendedName>
        <fullName evidence="4 8">3-deoxy-D-manno-octulosonic acid transferase</fullName>
        <shortName evidence="8">Kdo transferase</shortName>
        <ecNumber evidence="3 8">2.4.99.12</ecNumber>
    </recommendedName>
    <alternativeName>
        <fullName evidence="6 8">Lipid IV(A) 3-deoxy-D-manno-octulosonic acid transferase</fullName>
    </alternativeName>
</protein>
<comment type="function">
    <text evidence="1 8">Involved in lipopolysaccharide (LPS) biosynthesis. Catalyzes the transfer of 3-deoxy-D-manno-octulosonate (Kdo) residue(s) from CMP-Kdo to lipid IV(A), the tetraacyldisaccharide-1,4'-bisphosphate precursor of lipid A.</text>
</comment>
<reference evidence="11" key="1">
    <citation type="journal article" date="2019" name="Int. J. Syst. Evol. Microbiol.">
        <title>The Global Catalogue of Microorganisms (GCM) 10K type strain sequencing project: providing services to taxonomists for standard genome sequencing and annotation.</title>
        <authorList>
            <consortium name="The Broad Institute Genomics Platform"/>
            <consortium name="The Broad Institute Genome Sequencing Center for Infectious Disease"/>
            <person name="Wu L."/>
            <person name="Ma J."/>
        </authorList>
    </citation>
    <scope>NUCLEOTIDE SEQUENCE [LARGE SCALE GENOMIC DNA]</scope>
    <source>
        <strain evidence="11">KCTC 42964</strain>
    </source>
</reference>
<evidence type="ECO:0000256" key="6">
    <source>
        <dbReference type="ARBA" id="ARBA00031445"/>
    </source>
</evidence>
<gene>
    <name evidence="10" type="ORF">ACFOGJ_06950</name>
</gene>
<dbReference type="EMBL" id="JBHRTR010000019">
    <property type="protein sequence ID" value="MFC3226959.1"/>
    <property type="molecule type" value="Genomic_DNA"/>
</dbReference>
<keyword evidence="8" id="KW-0472">Membrane</keyword>
<keyword evidence="11" id="KW-1185">Reference proteome</keyword>
<organism evidence="10 11">
    <name type="scientific">Marinibaculum pumilum</name>
    <dbReference type="NCBI Taxonomy" id="1766165"/>
    <lineage>
        <taxon>Bacteria</taxon>
        <taxon>Pseudomonadati</taxon>
        <taxon>Pseudomonadota</taxon>
        <taxon>Alphaproteobacteria</taxon>
        <taxon>Rhodospirillales</taxon>
        <taxon>Rhodospirillaceae</taxon>
        <taxon>Marinibaculum</taxon>
    </lineage>
</organism>
<dbReference type="PANTHER" id="PTHR42755">
    <property type="entry name" value="3-DEOXY-MANNO-OCTULOSONATE CYTIDYLYLTRANSFERASE"/>
    <property type="match status" value="1"/>
</dbReference>
<dbReference type="EC" id="2.4.99.12" evidence="3 8"/>
<name>A0ABV7KXG3_9PROT</name>
<dbReference type="InterPro" id="IPR038107">
    <property type="entry name" value="Glycos_transf_N_sf"/>
</dbReference>
<feature type="domain" description="3-deoxy-D-manno-octulosonic-acid transferase N-terminal" evidence="9">
    <location>
        <begin position="36"/>
        <end position="210"/>
    </location>
</feature>
<evidence type="ECO:0000256" key="4">
    <source>
        <dbReference type="ARBA" id="ARBA00019077"/>
    </source>
</evidence>
<dbReference type="Proteomes" id="UP001595528">
    <property type="component" value="Unassembled WGS sequence"/>
</dbReference>
<comment type="catalytic activity">
    <reaction evidence="7 8">
        <text>lipid IVA (E. coli) + CMP-3-deoxy-beta-D-manno-octulosonate = alpha-Kdo-(2-&gt;6)-lipid IVA (E. coli) + CMP + H(+)</text>
        <dbReference type="Rhea" id="RHEA:28066"/>
        <dbReference type="ChEBI" id="CHEBI:15378"/>
        <dbReference type="ChEBI" id="CHEBI:58603"/>
        <dbReference type="ChEBI" id="CHEBI:60364"/>
        <dbReference type="ChEBI" id="CHEBI:60377"/>
        <dbReference type="ChEBI" id="CHEBI:85987"/>
        <dbReference type="EC" id="2.4.99.12"/>
    </reaction>
</comment>
<sequence length="398" mass="41532">MHPAIHLWRGIGWLATPAVRRLLTARARRGKEDPVRLPERWGRAGAARPGGPLAWVHGASVGEGMAVLPLLHRLAAERPDLNVLLTTGTVTSASALAPLLPATVRHQFVPVDVPQAVRRFLDHWRPDLGIWTESEFWPGLMATAQARMPCLLLQGRVSARSARRWQRPGSPIRSLLGGLRLCHAQSAEDAARLRALGAPDVRALGNLKWAAPPLPADEDALAALQAGLAGRPVWLAASIHPGEEAAIAATHLALAERHPGLLTLVVPRHPPRGPAFAAAFAAAGIACGLRSAGDRPGAAPLYIADTIGELGLWYRLAPVAFIGGSLVPHGGQNPMEAARLGCAILHGPHMDNFTELAAGLAACGGARPVPEAAALPAAVDALLSAEAAAVARAAGAYA</sequence>
<evidence type="ECO:0000256" key="3">
    <source>
        <dbReference type="ARBA" id="ARBA00012621"/>
    </source>
</evidence>
<dbReference type="InterPro" id="IPR039901">
    <property type="entry name" value="Kdotransferase"/>
</dbReference>
<evidence type="ECO:0000313" key="11">
    <source>
        <dbReference type="Proteomes" id="UP001595528"/>
    </source>
</evidence>
<dbReference type="Gene3D" id="3.40.50.2000">
    <property type="entry name" value="Glycogen Phosphorylase B"/>
    <property type="match status" value="1"/>
</dbReference>
<keyword evidence="8" id="KW-0448">Lipopolysaccharide biosynthesis</keyword>
<comment type="caution">
    <text evidence="10">The sequence shown here is derived from an EMBL/GenBank/DDBJ whole genome shotgun (WGS) entry which is preliminary data.</text>
</comment>
<evidence type="ECO:0000256" key="1">
    <source>
        <dbReference type="ARBA" id="ARBA00003394"/>
    </source>
</evidence>
<dbReference type="GO" id="GO:0016740">
    <property type="term" value="F:transferase activity"/>
    <property type="evidence" value="ECO:0007669"/>
    <property type="project" value="UniProtKB-KW"/>
</dbReference>
<keyword evidence="8" id="KW-1003">Cell membrane</keyword>
<feature type="non-terminal residue" evidence="10">
    <location>
        <position position="398"/>
    </location>
</feature>
<dbReference type="RefSeq" id="WP_379899117.1">
    <property type="nucleotide sequence ID" value="NZ_JBHRTR010000019.1"/>
</dbReference>
<evidence type="ECO:0000313" key="10">
    <source>
        <dbReference type="EMBL" id="MFC3226959.1"/>
    </source>
</evidence>